<dbReference type="Proteomes" id="UP000435802">
    <property type="component" value="Unassembled WGS sequence"/>
</dbReference>
<sequence length="69" mass="7845">MVDIDYHNPLAQRLLCANSGQICRGRKCLYCPEISRTLVIRKIRKATALEGRMRFIKPTVTKALTSDLP</sequence>
<reference evidence="1 2" key="1">
    <citation type="submission" date="2019-12" db="EMBL/GenBank/DDBJ databases">
        <title>Shinella kummerowiae sp. nov., a symbiotic bacterium isolated from root nodules of the herbal legume Kummerowia stipulacea.</title>
        <authorList>
            <person name="Gao J."/>
        </authorList>
    </citation>
    <scope>NUCLEOTIDE SEQUENCE [LARGE SCALE GENOMIC DNA]</scope>
    <source>
        <strain evidence="1 2">CCBAU 25048</strain>
    </source>
</reference>
<evidence type="ECO:0000313" key="2">
    <source>
        <dbReference type="Proteomes" id="UP000435802"/>
    </source>
</evidence>
<evidence type="ECO:0000313" key="1">
    <source>
        <dbReference type="EMBL" id="MXN46005.1"/>
    </source>
</evidence>
<name>A0A6N8SAB0_9HYPH</name>
<proteinExistence type="predicted"/>
<keyword evidence="2" id="KW-1185">Reference proteome</keyword>
<gene>
    <name evidence="1" type="ORF">GR138_12475</name>
</gene>
<dbReference type="RefSeq" id="WP_160859558.1">
    <property type="nucleotide sequence ID" value="NZ_WUMK01000004.1"/>
</dbReference>
<dbReference type="EMBL" id="WUMK01000004">
    <property type="protein sequence ID" value="MXN46005.1"/>
    <property type="molecule type" value="Genomic_DNA"/>
</dbReference>
<accession>A0A6N8SAB0</accession>
<dbReference type="AlphaFoldDB" id="A0A6N8SAB0"/>
<protein>
    <submittedName>
        <fullName evidence="1">Uncharacterized protein</fullName>
    </submittedName>
</protein>
<organism evidence="1 2">
    <name type="scientific">Shinella kummerowiae</name>
    <dbReference type="NCBI Taxonomy" id="417745"/>
    <lineage>
        <taxon>Bacteria</taxon>
        <taxon>Pseudomonadati</taxon>
        <taxon>Pseudomonadota</taxon>
        <taxon>Alphaproteobacteria</taxon>
        <taxon>Hyphomicrobiales</taxon>
        <taxon>Rhizobiaceae</taxon>
        <taxon>Shinella</taxon>
    </lineage>
</organism>
<comment type="caution">
    <text evidence="1">The sequence shown here is derived from an EMBL/GenBank/DDBJ whole genome shotgun (WGS) entry which is preliminary data.</text>
</comment>